<keyword evidence="1" id="KW-1133">Transmembrane helix</keyword>
<organism evidence="2 3">
    <name type="scientific">Pseudomonas lactis</name>
    <dbReference type="NCBI Taxonomy" id="1615674"/>
    <lineage>
        <taxon>Bacteria</taxon>
        <taxon>Pseudomonadati</taxon>
        <taxon>Pseudomonadota</taxon>
        <taxon>Gammaproteobacteria</taxon>
        <taxon>Pseudomonadales</taxon>
        <taxon>Pseudomonadaceae</taxon>
        <taxon>Pseudomonas</taxon>
    </lineage>
</organism>
<gene>
    <name evidence="2" type="ORF">HBO18_18790</name>
</gene>
<dbReference type="RefSeq" id="WP_169856076.1">
    <property type="nucleotide sequence ID" value="NZ_JAAQYK010000006.1"/>
</dbReference>
<keyword evidence="1" id="KW-0472">Membrane</keyword>
<reference evidence="2 3" key="1">
    <citation type="journal article" date="2020" name="Front. Microbiol.">
        <title>Genetic Organization of the aprX-lipA2 Operon Affects the Proteolytic Potential of Pseudomonas Species in Milk.</title>
        <authorList>
            <person name="Maier C."/>
            <person name="Huptas C."/>
            <person name="von Neubeck M."/>
            <person name="Scherer S."/>
            <person name="Wenning M."/>
            <person name="Lucking G."/>
        </authorList>
    </citation>
    <scope>NUCLEOTIDE SEQUENCE [LARGE SCALE GENOMIC DNA]</scope>
    <source>
        <strain evidence="2 3">WS 4997</strain>
    </source>
</reference>
<protein>
    <submittedName>
        <fullName evidence="2">Uncharacterized protein</fullName>
    </submittedName>
</protein>
<sequence length="99" mass="11029">MKILKAISVAWCNRPKKTLADLNDWTLAFIGGPSFLVGTFYVSVVWKSTPELISLSQDHGLPPAAILAFLLLGGLALSGWFFLTVARRCNELLYERNFK</sequence>
<dbReference type="Proteomes" id="UP000583279">
    <property type="component" value="Unassembled WGS sequence"/>
</dbReference>
<comment type="caution">
    <text evidence="2">The sequence shown here is derived from an EMBL/GenBank/DDBJ whole genome shotgun (WGS) entry which is preliminary data.</text>
</comment>
<evidence type="ECO:0000313" key="2">
    <source>
        <dbReference type="EMBL" id="NNA46167.1"/>
    </source>
</evidence>
<accession>A0A7Y1LHJ8</accession>
<evidence type="ECO:0000313" key="3">
    <source>
        <dbReference type="Proteomes" id="UP000583279"/>
    </source>
</evidence>
<name>A0A7Y1LHJ8_9PSED</name>
<evidence type="ECO:0000256" key="1">
    <source>
        <dbReference type="SAM" id="Phobius"/>
    </source>
</evidence>
<dbReference type="EMBL" id="JAAQYK010000006">
    <property type="protein sequence ID" value="NNA46167.1"/>
    <property type="molecule type" value="Genomic_DNA"/>
</dbReference>
<keyword evidence="1" id="KW-0812">Transmembrane</keyword>
<proteinExistence type="predicted"/>
<feature type="transmembrane region" description="Helical" evidence="1">
    <location>
        <begin position="25"/>
        <end position="44"/>
    </location>
</feature>
<feature type="transmembrane region" description="Helical" evidence="1">
    <location>
        <begin position="64"/>
        <end position="86"/>
    </location>
</feature>
<dbReference type="AlphaFoldDB" id="A0A7Y1LHJ8"/>